<dbReference type="EMBL" id="VLNT01000004">
    <property type="protein sequence ID" value="TSD64352.1"/>
    <property type="molecule type" value="Genomic_DNA"/>
</dbReference>
<dbReference type="Proteomes" id="UP000316988">
    <property type="component" value="Unassembled WGS sequence"/>
</dbReference>
<evidence type="ECO:0000313" key="8">
    <source>
        <dbReference type="EMBL" id="TSD64352.1"/>
    </source>
</evidence>
<dbReference type="AlphaFoldDB" id="A0A554SDE7"/>
<keyword evidence="9" id="KW-1185">Reference proteome</keyword>
<reference evidence="8 9" key="1">
    <citation type="submission" date="2019-07" db="EMBL/GenBank/DDBJ databases">
        <authorList>
            <person name="Zhao L.H."/>
        </authorList>
    </citation>
    <scope>NUCLEOTIDE SEQUENCE [LARGE SCALE GENOMIC DNA]</scope>
    <source>
        <strain evidence="8 9">Co35</strain>
    </source>
</reference>
<keyword evidence="3 6" id="KW-0732">Signal</keyword>
<keyword evidence="1" id="KW-0134">Cell wall</keyword>
<evidence type="ECO:0000256" key="4">
    <source>
        <dbReference type="ARBA" id="ARBA00023088"/>
    </source>
</evidence>
<feature type="chain" id="PRO_5022063516" evidence="6">
    <location>
        <begin position="34"/>
        <end position="79"/>
    </location>
</feature>
<proteinExistence type="predicted"/>
<protein>
    <submittedName>
        <fullName evidence="8">LPXTG cell wall anchor domain-containing protein</fullName>
    </submittedName>
</protein>
<keyword evidence="5" id="KW-0472">Membrane</keyword>
<keyword evidence="5" id="KW-1133">Transmembrane helix</keyword>
<keyword evidence="2" id="KW-0964">Secreted</keyword>
<name>A0A554SDE7_9ACTN</name>
<feature type="domain" description="Gram-positive cocci surface proteins LPxTG" evidence="7">
    <location>
        <begin position="45"/>
        <end position="79"/>
    </location>
</feature>
<keyword evidence="4" id="KW-0572">Peptidoglycan-anchor</keyword>
<evidence type="ECO:0000256" key="2">
    <source>
        <dbReference type="ARBA" id="ARBA00022525"/>
    </source>
</evidence>
<sequence>MRRPPSTPRSLAWPVTILLVASALIGGALPASAAAAPVSMGGAELPGTGTQVGLLAILGALALLALGLVVLLLARRNRH</sequence>
<organism evidence="8 9">
    <name type="scientific">Aeromicrobium piscarium</name>
    <dbReference type="NCBI Taxonomy" id="2590901"/>
    <lineage>
        <taxon>Bacteria</taxon>
        <taxon>Bacillati</taxon>
        <taxon>Actinomycetota</taxon>
        <taxon>Actinomycetes</taxon>
        <taxon>Propionibacteriales</taxon>
        <taxon>Nocardioidaceae</taxon>
        <taxon>Aeromicrobium</taxon>
    </lineage>
</organism>
<evidence type="ECO:0000256" key="3">
    <source>
        <dbReference type="ARBA" id="ARBA00022729"/>
    </source>
</evidence>
<evidence type="ECO:0000313" key="9">
    <source>
        <dbReference type="Proteomes" id="UP000316988"/>
    </source>
</evidence>
<gene>
    <name evidence="8" type="ORF">FNM00_07360</name>
</gene>
<dbReference type="InterPro" id="IPR019931">
    <property type="entry name" value="LPXTG_anchor"/>
</dbReference>
<dbReference type="NCBIfam" id="TIGR01167">
    <property type="entry name" value="LPXTG_anchor"/>
    <property type="match status" value="1"/>
</dbReference>
<accession>A0A554SDE7</accession>
<evidence type="ECO:0000256" key="1">
    <source>
        <dbReference type="ARBA" id="ARBA00022512"/>
    </source>
</evidence>
<evidence type="ECO:0000259" key="7">
    <source>
        <dbReference type="PROSITE" id="PS50847"/>
    </source>
</evidence>
<keyword evidence="5" id="KW-0812">Transmembrane</keyword>
<evidence type="ECO:0000256" key="5">
    <source>
        <dbReference type="SAM" id="Phobius"/>
    </source>
</evidence>
<dbReference type="PROSITE" id="PS50847">
    <property type="entry name" value="GRAM_POS_ANCHORING"/>
    <property type="match status" value="1"/>
</dbReference>
<feature type="signal peptide" evidence="6">
    <location>
        <begin position="1"/>
        <end position="33"/>
    </location>
</feature>
<evidence type="ECO:0000256" key="6">
    <source>
        <dbReference type="SAM" id="SignalP"/>
    </source>
</evidence>
<feature type="transmembrane region" description="Helical" evidence="5">
    <location>
        <begin position="51"/>
        <end position="74"/>
    </location>
</feature>
<comment type="caution">
    <text evidence="8">The sequence shown here is derived from an EMBL/GenBank/DDBJ whole genome shotgun (WGS) entry which is preliminary data.</text>
</comment>